<dbReference type="RefSeq" id="WP_114792457.1">
    <property type="nucleotide sequence ID" value="NZ_CP139960.1"/>
</dbReference>
<dbReference type="InterPro" id="IPR002035">
    <property type="entry name" value="VWF_A"/>
</dbReference>
<evidence type="ECO:0000256" key="1">
    <source>
        <dbReference type="ARBA" id="ARBA00022475"/>
    </source>
</evidence>
<evidence type="ECO:0000256" key="5">
    <source>
        <dbReference type="SAM" id="Phobius"/>
    </source>
</evidence>
<feature type="transmembrane region" description="Helical" evidence="5">
    <location>
        <begin position="63"/>
        <end position="82"/>
    </location>
</feature>
<evidence type="ECO:0000259" key="6">
    <source>
        <dbReference type="PROSITE" id="PS50234"/>
    </source>
</evidence>
<organism evidence="7 8">
    <name type="scientific">Niabella yanshanensis</name>
    <dbReference type="NCBI Taxonomy" id="577386"/>
    <lineage>
        <taxon>Bacteria</taxon>
        <taxon>Pseudomonadati</taxon>
        <taxon>Bacteroidota</taxon>
        <taxon>Chitinophagia</taxon>
        <taxon>Chitinophagales</taxon>
        <taxon>Chitinophagaceae</taxon>
        <taxon>Niabella</taxon>
    </lineage>
</organism>
<dbReference type="Pfam" id="PF00092">
    <property type="entry name" value="VWA"/>
    <property type="match status" value="1"/>
</dbReference>
<gene>
    <name evidence="7" type="ORF">U0035_17330</name>
</gene>
<reference evidence="7 8" key="1">
    <citation type="submission" date="2023-12" db="EMBL/GenBank/DDBJ databases">
        <title>Genome sequencing and assembly of bacterial species from a model synthetic community.</title>
        <authorList>
            <person name="Hogle S.L."/>
        </authorList>
    </citation>
    <scope>NUCLEOTIDE SEQUENCE [LARGE SCALE GENOMIC DNA]</scope>
    <source>
        <strain evidence="7 8">HAMBI_3031</strain>
    </source>
</reference>
<dbReference type="Pfam" id="PF07584">
    <property type="entry name" value="BatA"/>
    <property type="match status" value="1"/>
</dbReference>
<dbReference type="EMBL" id="CP139960">
    <property type="protein sequence ID" value="WQD37434.1"/>
    <property type="molecule type" value="Genomic_DNA"/>
</dbReference>
<protein>
    <submittedName>
        <fullName evidence="7">VWA domain-containing protein</fullName>
    </submittedName>
</protein>
<proteinExistence type="predicted"/>
<dbReference type="PANTHER" id="PTHR22550:SF5">
    <property type="entry name" value="LEUCINE ZIPPER PROTEIN 4"/>
    <property type="match status" value="1"/>
</dbReference>
<feature type="transmembrane region" description="Helical" evidence="5">
    <location>
        <begin position="310"/>
        <end position="328"/>
    </location>
</feature>
<dbReference type="SUPFAM" id="SSF53300">
    <property type="entry name" value="vWA-like"/>
    <property type="match status" value="1"/>
</dbReference>
<keyword evidence="8" id="KW-1185">Reference proteome</keyword>
<dbReference type="InterPro" id="IPR036465">
    <property type="entry name" value="vWFA_dom_sf"/>
</dbReference>
<sequence>MIYDWLKNITFIWPENFILLGIVPFLIWRYAKKANRDSGSFKASAINSQTPATFKTRFRHLPFIFRILSITCLIMALARPQYQTQKSRSEGEGIDIVLCMDVSGSMGTTDVQPSRFQVAREVAIDFVKNRPVDRIGLVIFAGESFTKCPITPDKNTVLNQLQTLKIMDGGYLEIGTLIGEGLAMSVNRISKGSSKSRVVILLTDGKEDAPPTRIIDPEMAMEIAKANNVKVYCVGLGSATSTSEQMVKDVAGNMVRNYIDEALLTRIATSTGGRYYRATDKASLQAIYGQIDQLEKSKVEIIRYKQIQEMFIPLVLAALAFIVIEVLLKYTLFKKFP</sequence>
<keyword evidence="4 5" id="KW-0472">Membrane</keyword>
<feature type="transmembrane region" description="Helical" evidence="5">
    <location>
        <begin position="12"/>
        <end position="31"/>
    </location>
</feature>
<dbReference type="Proteomes" id="UP001325680">
    <property type="component" value="Chromosome"/>
</dbReference>
<dbReference type="Gene3D" id="3.40.50.410">
    <property type="entry name" value="von Willebrand factor, type A domain"/>
    <property type="match status" value="1"/>
</dbReference>
<dbReference type="InterPro" id="IPR024163">
    <property type="entry name" value="Aerotolerance_reg_N"/>
</dbReference>
<evidence type="ECO:0000256" key="4">
    <source>
        <dbReference type="ARBA" id="ARBA00023136"/>
    </source>
</evidence>
<name>A0ABZ0W3C0_9BACT</name>
<evidence type="ECO:0000256" key="2">
    <source>
        <dbReference type="ARBA" id="ARBA00022692"/>
    </source>
</evidence>
<accession>A0ABZ0W3C0</accession>
<dbReference type="PANTHER" id="PTHR22550">
    <property type="entry name" value="SPORE GERMINATION PROTEIN"/>
    <property type="match status" value="1"/>
</dbReference>
<keyword evidence="3 5" id="KW-1133">Transmembrane helix</keyword>
<evidence type="ECO:0000256" key="3">
    <source>
        <dbReference type="ARBA" id="ARBA00022989"/>
    </source>
</evidence>
<evidence type="ECO:0000313" key="7">
    <source>
        <dbReference type="EMBL" id="WQD37434.1"/>
    </source>
</evidence>
<evidence type="ECO:0000313" key="8">
    <source>
        <dbReference type="Proteomes" id="UP001325680"/>
    </source>
</evidence>
<feature type="domain" description="VWFA" evidence="6">
    <location>
        <begin position="95"/>
        <end position="291"/>
    </location>
</feature>
<keyword evidence="2 5" id="KW-0812">Transmembrane</keyword>
<dbReference type="PROSITE" id="PS50234">
    <property type="entry name" value="VWFA"/>
    <property type="match status" value="1"/>
</dbReference>
<keyword evidence="1" id="KW-1003">Cell membrane</keyword>
<dbReference type="InterPro" id="IPR050768">
    <property type="entry name" value="UPF0353/GerABKA_families"/>
</dbReference>
<dbReference type="SMART" id="SM00327">
    <property type="entry name" value="VWA"/>
    <property type="match status" value="1"/>
</dbReference>